<evidence type="ECO:0000256" key="1">
    <source>
        <dbReference type="SAM" id="MobiDB-lite"/>
    </source>
</evidence>
<proteinExistence type="predicted"/>
<evidence type="ECO:0000313" key="2">
    <source>
        <dbReference type="EMBL" id="MET2832514.1"/>
    </source>
</evidence>
<gene>
    <name evidence="2" type="ORF">ABVQ20_36860</name>
</gene>
<accession>A0ABV2DRC2</accession>
<evidence type="ECO:0000313" key="3">
    <source>
        <dbReference type="Proteomes" id="UP001548832"/>
    </source>
</evidence>
<reference evidence="2 3" key="1">
    <citation type="submission" date="2024-06" db="EMBL/GenBank/DDBJ databases">
        <authorList>
            <person name="Kim D.-U."/>
        </authorList>
    </citation>
    <scope>NUCLEOTIDE SEQUENCE [LARGE SCALE GENOMIC DNA]</scope>
    <source>
        <strain evidence="2 3">KACC15460</strain>
    </source>
</reference>
<dbReference type="EMBL" id="JBEWSZ010000010">
    <property type="protein sequence ID" value="MET2832514.1"/>
    <property type="molecule type" value="Genomic_DNA"/>
</dbReference>
<protein>
    <submittedName>
        <fullName evidence="2">Uncharacterized protein</fullName>
    </submittedName>
</protein>
<dbReference type="Proteomes" id="UP001548832">
    <property type="component" value="Unassembled WGS sequence"/>
</dbReference>
<feature type="region of interest" description="Disordered" evidence="1">
    <location>
        <begin position="1"/>
        <end position="25"/>
    </location>
</feature>
<comment type="caution">
    <text evidence="2">The sequence shown here is derived from an EMBL/GenBank/DDBJ whole genome shotgun (WGS) entry which is preliminary data.</text>
</comment>
<organism evidence="2 3">
    <name type="scientific">Mesorhizobium shangrilense</name>
    <dbReference type="NCBI Taxonomy" id="460060"/>
    <lineage>
        <taxon>Bacteria</taxon>
        <taxon>Pseudomonadati</taxon>
        <taxon>Pseudomonadota</taxon>
        <taxon>Alphaproteobacteria</taxon>
        <taxon>Hyphomicrobiales</taxon>
        <taxon>Phyllobacteriaceae</taxon>
        <taxon>Mesorhizobium</taxon>
    </lineage>
</organism>
<name>A0ABV2DRC2_9HYPH</name>
<sequence length="103" mass="11110">MKTAGPGMFQSVQNRQALTAETSRDQCIGEKPQQLNILKITVGSEPQQGQVSRALPTRKVEVGKGAEEIALLLGDQHDITGFGNVRRSRWSVALDPDPPSASL</sequence>
<feature type="compositionally biased region" description="Polar residues" evidence="1">
    <location>
        <begin position="10"/>
        <end position="21"/>
    </location>
</feature>
<dbReference type="RefSeq" id="WP_354464735.1">
    <property type="nucleotide sequence ID" value="NZ_JBEWSZ010000010.1"/>
</dbReference>
<keyword evidence="3" id="KW-1185">Reference proteome</keyword>